<reference evidence="4" key="3">
    <citation type="submission" date="2025-08" db="UniProtKB">
        <authorList>
            <consortium name="RefSeq"/>
        </authorList>
    </citation>
    <scope>IDENTIFICATION</scope>
    <source>
        <strain evidence="4">CBS 342.82</strain>
    </source>
</reference>
<dbReference type="InterPro" id="IPR052220">
    <property type="entry name" value="METTL25"/>
</dbReference>
<feature type="region of interest" description="Disordered" evidence="1">
    <location>
        <begin position="411"/>
        <end position="434"/>
    </location>
</feature>
<feature type="domain" description="Methyltransferase" evidence="2">
    <location>
        <begin position="194"/>
        <end position="405"/>
    </location>
</feature>
<dbReference type="OrthoDB" id="10258156at2759"/>
<sequence length="645" mass="71812">MRDSIKKKFARLRDEVASDTTWHEGSETPTQYLQTGETSENSLGPAQPLPHLPDFASSQEYVDSLLDFVGQDELLRSLCGGVHILDFFTSDPPIYDRVLPVDWRKFFSETDIIDVLDLLMREDLARFSVHSVDDESRRSWRNGPVPPSSLIEYIAKVRKHLLIREPGKSQCYRNRAMRPAHKLSRFVALGMNVKKVHEVGIFASYLNDLATEISEATNEPVSHLVDFGSGQNYLGRALASEPYNRNIVAIESKQANAERAKQLDVLAKLAIKEKILRNKKAYRAKLNGKASSTPAEQGDPDALPASANETVTDQPDAEARDSDAAPEVESPYVGFGKIQYVDHRIADGDLRDVIEHMPDSGPKNLMIMSLHSCGNLVHHGLRSMALNPEVKAVAMVGCCYNLVTERLGPADGETSDKLPTLDDQPRLSSRGEACDPHGFPMSDRFLNYFATEGQSQTRGIRLNTTSRMMAVQAPSNWGLQDSGDFFPRHYFRALLQRIFLDRGVVGPPRAEFAGGSSAAGHSSGGTPIYIGSLRKGCYDNFISYVRAAVAKLSDDPEVGHVFKEKMADISDEEILKYDREYIARKPDLSAAWSLMAFSAGVIEAAIVVDRWLWLREQKDIKAAWVEPLFDYRLSPRNLVVVGVKN</sequence>
<keyword evidence="3" id="KW-1185">Reference proteome</keyword>
<dbReference type="Pfam" id="PF13679">
    <property type="entry name" value="Methyltransf_32"/>
    <property type="match status" value="1"/>
</dbReference>
<reference evidence="4" key="2">
    <citation type="submission" date="2020-04" db="EMBL/GenBank/DDBJ databases">
        <authorList>
            <consortium name="NCBI Genome Project"/>
        </authorList>
    </citation>
    <scope>NUCLEOTIDE SEQUENCE</scope>
    <source>
        <strain evidence="4">CBS 342.82</strain>
    </source>
</reference>
<feature type="compositionally biased region" description="Basic and acidic residues" evidence="1">
    <location>
        <begin position="414"/>
        <end position="425"/>
    </location>
</feature>
<dbReference type="AlphaFoldDB" id="A0A6J3M4J4"/>
<evidence type="ECO:0000256" key="1">
    <source>
        <dbReference type="SAM" id="MobiDB-lite"/>
    </source>
</evidence>
<dbReference type="PANTHER" id="PTHR12496:SF0">
    <property type="entry name" value="METHYLTRANSFERASE DOMAIN-CONTAINING PROTEIN"/>
    <property type="match status" value="1"/>
</dbReference>
<proteinExistence type="predicted"/>
<dbReference type="RefSeq" id="XP_033459987.1">
    <property type="nucleotide sequence ID" value="XM_033601384.1"/>
</dbReference>
<name>A0A6J3M4J4_9PEZI</name>
<accession>A0A6J3M4J4</accession>
<dbReference type="InterPro" id="IPR025714">
    <property type="entry name" value="Methyltranfer_dom"/>
</dbReference>
<dbReference type="GeneID" id="54359184"/>
<protein>
    <recommendedName>
        <fullName evidence="2">Methyltransferase domain-containing protein</fullName>
    </recommendedName>
</protein>
<dbReference type="Proteomes" id="UP000504637">
    <property type="component" value="Unplaced"/>
</dbReference>
<reference evidence="4" key="1">
    <citation type="submission" date="2020-01" db="EMBL/GenBank/DDBJ databases">
        <authorList>
            <consortium name="DOE Joint Genome Institute"/>
            <person name="Haridas S."/>
            <person name="Albert R."/>
            <person name="Binder M."/>
            <person name="Bloem J."/>
            <person name="Labutti K."/>
            <person name="Salamov A."/>
            <person name="Andreopoulos B."/>
            <person name="Baker S.E."/>
            <person name="Barry K."/>
            <person name="Bills G."/>
            <person name="Bluhm B.H."/>
            <person name="Cannon C."/>
            <person name="Castanera R."/>
            <person name="Culley D.E."/>
            <person name="Daum C."/>
            <person name="Ezra D."/>
            <person name="Gonzalez J.B."/>
            <person name="Henrissat B."/>
            <person name="Kuo A."/>
            <person name="Liang C."/>
            <person name="Lipzen A."/>
            <person name="Lutzoni F."/>
            <person name="Magnuson J."/>
            <person name="Mondo S."/>
            <person name="Nolan M."/>
            <person name="Ohm R."/>
            <person name="Pangilinan J."/>
            <person name="Park H.-J."/>
            <person name="Ramirez L."/>
            <person name="Alfaro M."/>
            <person name="Sun H."/>
            <person name="Tritt A."/>
            <person name="Yoshinaga Y."/>
            <person name="Zwiers L.-H."/>
            <person name="Turgeon B.G."/>
            <person name="Goodwin S.B."/>
            <person name="Spatafora J.W."/>
            <person name="Crous P.W."/>
            <person name="Grigoriev I.V."/>
        </authorList>
    </citation>
    <scope>NUCLEOTIDE SEQUENCE</scope>
    <source>
        <strain evidence="4">CBS 342.82</strain>
    </source>
</reference>
<feature type="compositionally biased region" description="Basic and acidic residues" evidence="1">
    <location>
        <begin position="14"/>
        <end position="26"/>
    </location>
</feature>
<feature type="compositionally biased region" description="Polar residues" evidence="1">
    <location>
        <begin position="27"/>
        <end position="44"/>
    </location>
</feature>
<gene>
    <name evidence="4" type="ORF">K489DRAFT_319399</name>
</gene>
<dbReference type="PANTHER" id="PTHR12496">
    <property type="entry name" value="CGI-41 METHYLTRANSFERASE"/>
    <property type="match status" value="1"/>
</dbReference>
<organism evidence="4">
    <name type="scientific">Dissoconium aciculare CBS 342.82</name>
    <dbReference type="NCBI Taxonomy" id="1314786"/>
    <lineage>
        <taxon>Eukaryota</taxon>
        <taxon>Fungi</taxon>
        <taxon>Dikarya</taxon>
        <taxon>Ascomycota</taxon>
        <taxon>Pezizomycotina</taxon>
        <taxon>Dothideomycetes</taxon>
        <taxon>Dothideomycetidae</taxon>
        <taxon>Mycosphaerellales</taxon>
        <taxon>Dissoconiaceae</taxon>
        <taxon>Dissoconium</taxon>
    </lineage>
</organism>
<feature type="region of interest" description="Disordered" evidence="1">
    <location>
        <begin position="286"/>
        <end position="326"/>
    </location>
</feature>
<evidence type="ECO:0000259" key="2">
    <source>
        <dbReference type="Pfam" id="PF13679"/>
    </source>
</evidence>
<evidence type="ECO:0000313" key="3">
    <source>
        <dbReference type="Proteomes" id="UP000504637"/>
    </source>
</evidence>
<feature type="region of interest" description="Disordered" evidence="1">
    <location>
        <begin position="14"/>
        <end position="50"/>
    </location>
</feature>
<evidence type="ECO:0000313" key="4">
    <source>
        <dbReference type="RefSeq" id="XP_033459987.1"/>
    </source>
</evidence>